<dbReference type="AlphaFoldDB" id="A0A366H7A3"/>
<evidence type="ECO:0000313" key="1">
    <source>
        <dbReference type="EMBL" id="RBP37385.1"/>
    </source>
</evidence>
<dbReference type="EMBL" id="QNRR01000014">
    <property type="protein sequence ID" value="RBP37385.1"/>
    <property type="molecule type" value="Genomic_DNA"/>
</dbReference>
<evidence type="ECO:0000313" key="2">
    <source>
        <dbReference type="Proteomes" id="UP000253426"/>
    </source>
</evidence>
<dbReference type="Proteomes" id="UP000253426">
    <property type="component" value="Unassembled WGS sequence"/>
</dbReference>
<organism evidence="1 2">
    <name type="scientific">Roseimicrobium gellanilyticum</name>
    <dbReference type="NCBI Taxonomy" id="748857"/>
    <lineage>
        <taxon>Bacteria</taxon>
        <taxon>Pseudomonadati</taxon>
        <taxon>Verrucomicrobiota</taxon>
        <taxon>Verrucomicrobiia</taxon>
        <taxon>Verrucomicrobiales</taxon>
        <taxon>Verrucomicrobiaceae</taxon>
        <taxon>Roseimicrobium</taxon>
    </lineage>
</organism>
<gene>
    <name evidence="1" type="ORF">DES53_114123</name>
</gene>
<dbReference type="RefSeq" id="WP_113961608.1">
    <property type="nucleotide sequence ID" value="NZ_QNRR01000014.1"/>
</dbReference>
<keyword evidence="2" id="KW-1185">Reference proteome</keyword>
<proteinExistence type="predicted"/>
<comment type="caution">
    <text evidence="1">The sequence shown here is derived from an EMBL/GenBank/DDBJ whole genome shotgun (WGS) entry which is preliminary data.</text>
</comment>
<protein>
    <recommendedName>
        <fullName evidence="3">Prepilin-type N-terminal cleavage/methylation domain-containing protein</fullName>
    </recommendedName>
</protein>
<evidence type="ECO:0008006" key="3">
    <source>
        <dbReference type="Google" id="ProtNLM"/>
    </source>
</evidence>
<sequence>MKTSASHRRACGYTFAEVLVASALLGLAIGGAVSLTATMNTQHTAALSQSVAYNYHDNAARLWQLGLSDAEALALLPDVRDNADLENVIVPTTTGSNKQVSFTAVSNTTLATSMGTVEKTTCSVTIRNPVGGATNRNISVDAYRAKIR</sequence>
<dbReference type="OrthoDB" id="192313at2"/>
<accession>A0A366H7A3</accession>
<name>A0A366H7A3_9BACT</name>
<reference evidence="1 2" key="1">
    <citation type="submission" date="2018-06" db="EMBL/GenBank/DDBJ databases">
        <title>Genomic Encyclopedia of Type Strains, Phase IV (KMG-IV): sequencing the most valuable type-strain genomes for metagenomic binning, comparative biology and taxonomic classification.</title>
        <authorList>
            <person name="Goeker M."/>
        </authorList>
    </citation>
    <scope>NUCLEOTIDE SEQUENCE [LARGE SCALE GENOMIC DNA]</scope>
    <source>
        <strain evidence="1 2">DSM 25532</strain>
    </source>
</reference>